<dbReference type="EMBL" id="CP063078">
    <property type="protein sequence ID" value="QOQ88042.1"/>
    <property type="molecule type" value="Genomic_DNA"/>
</dbReference>
<dbReference type="PANTHER" id="PTHR11098:SF1">
    <property type="entry name" value="NICOTINATE PHOSPHORIBOSYLTRANSFERASE"/>
    <property type="match status" value="1"/>
</dbReference>
<evidence type="ECO:0000256" key="7">
    <source>
        <dbReference type="ARBA" id="ARBA00022679"/>
    </source>
</evidence>
<evidence type="ECO:0000256" key="1">
    <source>
        <dbReference type="ARBA" id="ARBA00004952"/>
    </source>
</evidence>
<dbReference type="OrthoDB" id="9771406at2"/>
<keyword evidence="7 9" id="KW-0808">Transferase</keyword>
<keyword evidence="14" id="KW-1185">Reference proteome</keyword>
<dbReference type="PANTHER" id="PTHR11098">
    <property type="entry name" value="NICOTINATE PHOSPHORIBOSYLTRANSFERASE"/>
    <property type="match status" value="1"/>
</dbReference>
<feature type="domain" description="Nicotinate phosphoribosyltransferase N-terminal" evidence="11">
    <location>
        <begin position="4"/>
        <end position="127"/>
    </location>
</feature>
<dbReference type="InterPro" id="IPR041525">
    <property type="entry name" value="N/Namide_PRibTrfase"/>
</dbReference>
<comment type="PTM">
    <text evidence="9">Transiently phosphorylated on a His residue during the reaction cycle. Phosphorylation strongly increases the affinity for substrates and increases the rate of nicotinate D-ribonucleotide production. Dephosphorylation regenerates the low-affinity form of the enzyme, leading to product release.</text>
</comment>
<keyword evidence="5 9" id="KW-0436">Ligase</keyword>
<dbReference type="Pfam" id="PF04095">
    <property type="entry name" value="NAPRTase"/>
    <property type="match status" value="1"/>
</dbReference>
<keyword evidence="13" id="KW-0328">Glycosyltransferase</keyword>
<evidence type="ECO:0000256" key="2">
    <source>
        <dbReference type="ARBA" id="ARBA00010897"/>
    </source>
</evidence>
<evidence type="ECO:0000256" key="3">
    <source>
        <dbReference type="ARBA" id="ARBA00013236"/>
    </source>
</evidence>
<protein>
    <recommendedName>
        <fullName evidence="3 9">Nicotinate phosphoribosyltransferase</fullName>
        <ecNumber evidence="3 9">6.3.4.21</ecNumber>
    </recommendedName>
</protein>
<comment type="pathway">
    <text evidence="1 9">Cofactor biosynthesis; NAD(+) biosynthesis; nicotinate D-ribonucleotide from nicotinate: step 1/1.</text>
</comment>
<dbReference type="UniPathway" id="UPA00253">
    <property type="reaction ID" value="UER00457"/>
</dbReference>
<comment type="catalytic activity">
    <reaction evidence="8 9">
        <text>5-phospho-alpha-D-ribose 1-diphosphate + nicotinate + ATP + H2O = nicotinate beta-D-ribonucleotide + ADP + phosphate + diphosphate</text>
        <dbReference type="Rhea" id="RHEA:36163"/>
        <dbReference type="ChEBI" id="CHEBI:15377"/>
        <dbReference type="ChEBI" id="CHEBI:30616"/>
        <dbReference type="ChEBI" id="CHEBI:32544"/>
        <dbReference type="ChEBI" id="CHEBI:33019"/>
        <dbReference type="ChEBI" id="CHEBI:43474"/>
        <dbReference type="ChEBI" id="CHEBI:57502"/>
        <dbReference type="ChEBI" id="CHEBI:58017"/>
        <dbReference type="ChEBI" id="CHEBI:456216"/>
        <dbReference type="EC" id="6.3.4.21"/>
    </reaction>
</comment>
<dbReference type="NCBIfam" id="NF009131">
    <property type="entry name" value="PRK12484.1"/>
    <property type="match status" value="1"/>
</dbReference>
<evidence type="ECO:0000313" key="13">
    <source>
        <dbReference type="EMBL" id="QOQ88042.1"/>
    </source>
</evidence>
<comment type="similarity">
    <text evidence="2 9">Belongs to the NAPRTase family.</text>
</comment>
<dbReference type="Proteomes" id="UP000594749">
    <property type="component" value="Chromosome"/>
</dbReference>
<evidence type="ECO:0000256" key="9">
    <source>
        <dbReference type="RuleBase" id="RU365100"/>
    </source>
</evidence>
<evidence type="ECO:0000259" key="11">
    <source>
        <dbReference type="Pfam" id="PF17767"/>
    </source>
</evidence>
<feature type="domain" description="Nicotinate phosphoribosyltransferase C-terminal" evidence="12">
    <location>
        <begin position="355"/>
        <end position="463"/>
    </location>
</feature>
<dbReference type="InterPro" id="IPR006405">
    <property type="entry name" value="Nic_PRibTrfase_pncB"/>
</dbReference>
<dbReference type="AlphaFoldDB" id="A0A7M1LHH5"/>
<dbReference type="CDD" id="cd01570">
    <property type="entry name" value="NAPRTase_A"/>
    <property type="match status" value="1"/>
</dbReference>
<dbReference type="InterPro" id="IPR036068">
    <property type="entry name" value="Nicotinate_pribotase-like_C"/>
</dbReference>
<dbReference type="Pfam" id="PF17956">
    <property type="entry name" value="NAPRTase_C"/>
    <property type="match status" value="1"/>
</dbReference>
<evidence type="ECO:0000313" key="14">
    <source>
        <dbReference type="Proteomes" id="UP000594749"/>
    </source>
</evidence>
<dbReference type="GO" id="GO:0005829">
    <property type="term" value="C:cytosol"/>
    <property type="evidence" value="ECO:0007669"/>
    <property type="project" value="TreeGrafter"/>
</dbReference>
<proteinExistence type="inferred from homology"/>
<dbReference type="Gene3D" id="3.20.140.10">
    <property type="entry name" value="nicotinate phosphoribosyltransferase"/>
    <property type="match status" value="1"/>
</dbReference>
<dbReference type="InterPro" id="IPR007229">
    <property type="entry name" value="Nic_PRibTrfase-Fam"/>
</dbReference>
<dbReference type="NCBIfam" id="NF006695">
    <property type="entry name" value="PRK09243.1-2"/>
    <property type="match status" value="1"/>
</dbReference>
<dbReference type="GO" id="GO:0004516">
    <property type="term" value="F:nicotinate phosphoribosyltransferase activity"/>
    <property type="evidence" value="ECO:0007669"/>
    <property type="project" value="UniProtKB-UniRule"/>
</dbReference>
<evidence type="ECO:0000256" key="4">
    <source>
        <dbReference type="ARBA" id="ARBA00022553"/>
    </source>
</evidence>
<dbReference type="InterPro" id="IPR041619">
    <property type="entry name" value="NAPRTase_C"/>
</dbReference>
<dbReference type="Gene3D" id="3.20.20.70">
    <property type="entry name" value="Aldolase class I"/>
    <property type="match status" value="1"/>
</dbReference>
<dbReference type="FunFam" id="3.20.20.70:FF:000076">
    <property type="entry name" value="Nicotinate phosphoribosyltransferase"/>
    <property type="match status" value="1"/>
</dbReference>
<dbReference type="GO" id="GO:0047280">
    <property type="term" value="F:nicotinamide phosphoribosyltransferase activity"/>
    <property type="evidence" value="ECO:0007669"/>
    <property type="project" value="UniProtKB-ARBA"/>
</dbReference>
<reference evidence="13 14" key="1">
    <citation type="submission" date="2020-10" db="EMBL/GenBank/DDBJ databases">
        <title>Campylobacter and Helicobacter PacBio genomes.</title>
        <authorList>
            <person name="Lane C."/>
        </authorList>
    </citation>
    <scope>NUCLEOTIDE SEQUENCE [LARGE SCALE GENOMIC DNA]</scope>
    <source>
        <strain evidence="13 14">2016D-0077</strain>
    </source>
</reference>
<dbReference type="InterPro" id="IPR013785">
    <property type="entry name" value="Aldolase_TIM"/>
</dbReference>
<dbReference type="SUPFAM" id="SSF54675">
    <property type="entry name" value="Nicotinate/Quinolinate PRTase N-terminal domain-like"/>
    <property type="match status" value="1"/>
</dbReference>
<gene>
    <name evidence="13" type="ORF">IMC76_04425</name>
</gene>
<dbReference type="SUPFAM" id="SSF51690">
    <property type="entry name" value="Nicotinate/Quinolinate PRTase C-terminal domain-like"/>
    <property type="match status" value="1"/>
</dbReference>
<dbReference type="NCBIfam" id="TIGR01513">
    <property type="entry name" value="NAPRTase_put"/>
    <property type="match status" value="1"/>
</dbReference>
<dbReference type="EC" id="6.3.4.21" evidence="3 9"/>
<name>A0A7M1LHH5_9BACT</name>
<accession>A0A7M1LHH5</accession>
<sequence length="473" mass="53475">MRALFTDFYQLSMMQGYFFSKPKEVAVFDMYFRKAPSGGAYAILCGINEVIEYIQELKFSPDDIAYLKKSGYFKDEFLEYLKSFKFSGEIYAIDEGSIVFAHEPLIRVRANILEAQLIETAILNTVNFQTLIATKASRVCESAKNASVMEFGLRRAQGRSAGLYGAKAAFVGGCIGTSNVEAAAKFNLPALGTHSHSWVQSFDSELESFRAYAKMYPNATLLLVDTYDVLNSGLPNAITVFKELRDKGHEPLGIRIDSGDLEYLTKEARKMLDDAGFKDAKITASNDLDEYAIEHLYQSGAKIDSYGVGTKLITSQDSPSLGGVYKLSGVERNSKVEPKIKISNDPRKINNPGLKQVFRFYDKDTHKALADVICLDGESFENLESLEIFHPLYTYKRYKLQNFYTKKLLKPLFENGKFVGEKKSVKDIAQTTKSEKQSMWSEYLRNVKPPTYKVDLSQKLWDIRENLLTKHRS</sequence>
<evidence type="ECO:0000256" key="6">
    <source>
        <dbReference type="ARBA" id="ARBA00022642"/>
    </source>
</evidence>
<evidence type="ECO:0000256" key="8">
    <source>
        <dbReference type="ARBA" id="ARBA00048668"/>
    </source>
</evidence>
<dbReference type="Pfam" id="PF17767">
    <property type="entry name" value="NAPRTase_N"/>
    <property type="match status" value="1"/>
</dbReference>
<keyword evidence="4" id="KW-0597">Phosphoprotein</keyword>
<keyword evidence="6 9" id="KW-0662">Pyridine nucleotide biosynthesis</keyword>
<dbReference type="PIRSF" id="PIRSF000484">
    <property type="entry name" value="NAPRT"/>
    <property type="match status" value="1"/>
</dbReference>
<evidence type="ECO:0000259" key="12">
    <source>
        <dbReference type="Pfam" id="PF17956"/>
    </source>
</evidence>
<evidence type="ECO:0000259" key="10">
    <source>
        <dbReference type="Pfam" id="PF04095"/>
    </source>
</evidence>
<dbReference type="GO" id="GO:0034355">
    <property type="term" value="P:NAD+ biosynthetic process via the salvage pathway"/>
    <property type="evidence" value="ECO:0007669"/>
    <property type="project" value="TreeGrafter"/>
</dbReference>
<feature type="domain" description="Nicotinate/nicotinamide phosphoribosyltransferase" evidence="10">
    <location>
        <begin position="148"/>
        <end position="347"/>
    </location>
</feature>
<dbReference type="RefSeq" id="WP_025801892.1">
    <property type="nucleotide sequence ID" value="NZ_CP053842.1"/>
</dbReference>
<dbReference type="InterPro" id="IPR040727">
    <property type="entry name" value="NAPRTase_N"/>
</dbReference>
<comment type="function">
    <text evidence="9">Catalyzes the first step in the biosynthesis of NAD from nicotinic acid, the ATP-dependent synthesis of beta-nicotinate D-ribonucleotide from nicotinate and 5-phospho-D-ribose 1-phosphate.</text>
</comment>
<organism evidence="13 14">
    <name type="scientific">Campylobacter corcagiensis</name>
    <dbReference type="NCBI Taxonomy" id="1448857"/>
    <lineage>
        <taxon>Bacteria</taxon>
        <taxon>Pseudomonadati</taxon>
        <taxon>Campylobacterota</taxon>
        <taxon>Epsilonproteobacteria</taxon>
        <taxon>Campylobacterales</taxon>
        <taxon>Campylobacteraceae</taxon>
        <taxon>Campylobacter</taxon>
    </lineage>
</organism>
<evidence type="ECO:0000256" key="5">
    <source>
        <dbReference type="ARBA" id="ARBA00022598"/>
    </source>
</evidence>